<keyword evidence="3" id="KW-1185">Reference proteome</keyword>
<dbReference type="SUPFAM" id="SSF53335">
    <property type="entry name" value="S-adenosyl-L-methionine-dependent methyltransferases"/>
    <property type="match status" value="1"/>
</dbReference>
<name>A0A7H8N3F9_9ACTN</name>
<feature type="region of interest" description="Disordered" evidence="1">
    <location>
        <begin position="1"/>
        <end position="28"/>
    </location>
</feature>
<dbReference type="InterPro" id="IPR006764">
    <property type="entry name" value="SAM_dep_MeTrfase_SAV2177_type"/>
</dbReference>
<feature type="compositionally biased region" description="Low complexity" evidence="1">
    <location>
        <begin position="1"/>
        <end position="17"/>
    </location>
</feature>
<dbReference type="Gene3D" id="3.40.50.150">
    <property type="entry name" value="Vaccinia Virus protein VP39"/>
    <property type="match status" value="1"/>
</dbReference>
<evidence type="ECO:0000313" key="2">
    <source>
        <dbReference type="EMBL" id="QKW48548.1"/>
    </source>
</evidence>
<gene>
    <name evidence="2" type="ORF">HUT08_02165</name>
</gene>
<dbReference type="Proteomes" id="UP000509303">
    <property type="component" value="Chromosome"/>
</dbReference>
<dbReference type="EMBL" id="CP054929">
    <property type="protein sequence ID" value="QKW48548.1"/>
    <property type="molecule type" value="Genomic_DNA"/>
</dbReference>
<dbReference type="GO" id="GO:0008168">
    <property type="term" value="F:methyltransferase activity"/>
    <property type="evidence" value="ECO:0007669"/>
    <property type="project" value="UniProtKB-KW"/>
</dbReference>
<keyword evidence="2" id="KW-0808">Transferase</keyword>
<keyword evidence="2" id="KW-0489">Methyltransferase</keyword>
<reference evidence="2 3" key="1">
    <citation type="submission" date="2020-06" db="EMBL/GenBank/DDBJ databases">
        <title>Genome mining for natural products.</title>
        <authorList>
            <person name="Zhang B."/>
            <person name="Shi J."/>
            <person name="Ge H."/>
        </authorList>
    </citation>
    <scope>NUCLEOTIDE SEQUENCE [LARGE SCALE GENOMIC DNA]</scope>
    <source>
        <strain evidence="2 3">NA00687</strain>
    </source>
</reference>
<dbReference type="GO" id="GO:0032259">
    <property type="term" value="P:methylation"/>
    <property type="evidence" value="ECO:0007669"/>
    <property type="project" value="UniProtKB-KW"/>
</dbReference>
<accession>A0A7H8N3F9</accession>
<evidence type="ECO:0000313" key="3">
    <source>
        <dbReference type="Proteomes" id="UP000509303"/>
    </source>
</evidence>
<protein>
    <submittedName>
        <fullName evidence="2">SAM-dependent methyltransferase</fullName>
    </submittedName>
</protein>
<dbReference type="Pfam" id="PF04672">
    <property type="entry name" value="Methyltransf_19"/>
    <property type="match status" value="1"/>
</dbReference>
<sequence length="280" mass="29775">MTSAAPAQPAEPHQPAPSDRHVPTGVDPSVPHSARVWDCLLGGKNHYAADRQAAAAFEAAIPKVRAYARSGRGFLTRGVRYLAAEAGVRQFLDVGAGLPTAYNTHEIAQSVASQSRVVYVDHDPMVLLHVGALLTSTPEGATAYVEADMRDTTTVIEAAGRTLDLSRPVGLVLSDVLGHIVADDEARAVVRRLATALPTGSYLALSHAAPGDPAAVAAQEAYNESGAIPYVLRDRETIASFFEGWELVEPGLVTWPRWRPDAATEQHEHVPGYAAVARVP</sequence>
<proteinExistence type="predicted"/>
<evidence type="ECO:0000256" key="1">
    <source>
        <dbReference type="SAM" id="MobiDB-lite"/>
    </source>
</evidence>
<dbReference type="InterPro" id="IPR029063">
    <property type="entry name" value="SAM-dependent_MTases_sf"/>
</dbReference>
<dbReference type="AlphaFoldDB" id="A0A7H8N3F9"/>
<dbReference type="RefSeq" id="WP_176160245.1">
    <property type="nucleotide sequence ID" value="NZ_CP054929.1"/>
</dbReference>
<organism evidence="2 3">
    <name type="scientific">Streptomyces buecherae</name>
    <dbReference type="NCBI Taxonomy" id="2763006"/>
    <lineage>
        <taxon>Bacteria</taxon>
        <taxon>Bacillati</taxon>
        <taxon>Actinomycetota</taxon>
        <taxon>Actinomycetes</taxon>
        <taxon>Kitasatosporales</taxon>
        <taxon>Streptomycetaceae</taxon>
        <taxon>Streptomyces</taxon>
    </lineage>
</organism>
<dbReference type="PIRSF" id="PIRSF017393">
    <property type="entry name" value="MTase_SAV2177"/>
    <property type="match status" value="1"/>
</dbReference>